<dbReference type="InterPro" id="IPR036028">
    <property type="entry name" value="SH3-like_dom_sf"/>
</dbReference>
<evidence type="ECO:0000259" key="8">
    <source>
        <dbReference type="PROSITE" id="PS50179"/>
    </source>
</evidence>
<evidence type="ECO:0000313" key="9">
    <source>
        <dbReference type="EMBL" id="KAH9383411.1"/>
    </source>
</evidence>
<feature type="domain" description="VHS" evidence="8">
    <location>
        <begin position="17"/>
        <end position="145"/>
    </location>
</feature>
<keyword evidence="6" id="KW-0653">Protein transport</keyword>
<dbReference type="GO" id="GO:0043130">
    <property type="term" value="F:ubiquitin binding"/>
    <property type="evidence" value="ECO:0007669"/>
    <property type="project" value="InterPro"/>
</dbReference>
<comment type="similarity">
    <text evidence="2">Belongs to the STAM family.</text>
</comment>
<dbReference type="Gene3D" id="1.25.40.90">
    <property type="match status" value="1"/>
</dbReference>
<comment type="caution">
    <text evidence="9">The sequence shown here is derived from an EMBL/GenBank/DDBJ whole genome shotgun (WGS) entry which is preliminary data.</text>
</comment>
<feature type="compositionally biased region" description="Polar residues" evidence="7">
    <location>
        <begin position="147"/>
        <end position="169"/>
    </location>
</feature>
<keyword evidence="5" id="KW-0967">Endosome</keyword>
<evidence type="ECO:0000256" key="6">
    <source>
        <dbReference type="ARBA" id="ARBA00022927"/>
    </source>
</evidence>
<dbReference type="EMBL" id="JABSTR010001085">
    <property type="protein sequence ID" value="KAH9383411.1"/>
    <property type="molecule type" value="Genomic_DNA"/>
</dbReference>
<accession>A0A9J6H6Y9</accession>
<feature type="compositionally biased region" description="Basic and acidic residues" evidence="7">
    <location>
        <begin position="173"/>
        <end position="186"/>
    </location>
</feature>
<dbReference type="InterPro" id="IPR003903">
    <property type="entry name" value="UIM_dom"/>
</dbReference>
<comment type="subcellular location">
    <subcellularLocation>
        <location evidence="1">Endosome</location>
    </subcellularLocation>
</comment>
<dbReference type="SUPFAM" id="SSF48464">
    <property type="entry name" value="ENTH/VHS domain"/>
    <property type="match status" value="1"/>
</dbReference>
<reference evidence="9 10" key="1">
    <citation type="journal article" date="2020" name="Cell">
        <title>Large-Scale Comparative Analyses of Tick Genomes Elucidate Their Genetic Diversity and Vector Capacities.</title>
        <authorList>
            <consortium name="Tick Genome and Microbiome Consortium (TIGMIC)"/>
            <person name="Jia N."/>
            <person name="Wang J."/>
            <person name="Shi W."/>
            <person name="Du L."/>
            <person name="Sun Y."/>
            <person name="Zhan W."/>
            <person name="Jiang J.F."/>
            <person name="Wang Q."/>
            <person name="Zhang B."/>
            <person name="Ji P."/>
            <person name="Bell-Sakyi L."/>
            <person name="Cui X.M."/>
            <person name="Yuan T.T."/>
            <person name="Jiang B.G."/>
            <person name="Yang W.F."/>
            <person name="Lam T.T."/>
            <person name="Chang Q.C."/>
            <person name="Ding S.J."/>
            <person name="Wang X.J."/>
            <person name="Zhu J.G."/>
            <person name="Ruan X.D."/>
            <person name="Zhao L."/>
            <person name="Wei J.T."/>
            <person name="Ye R.Z."/>
            <person name="Que T.C."/>
            <person name="Du C.H."/>
            <person name="Zhou Y.H."/>
            <person name="Cheng J.X."/>
            <person name="Dai P.F."/>
            <person name="Guo W.B."/>
            <person name="Han X.H."/>
            <person name="Huang E.J."/>
            <person name="Li L.F."/>
            <person name="Wei W."/>
            <person name="Gao Y.C."/>
            <person name="Liu J.Z."/>
            <person name="Shao H.Z."/>
            <person name="Wang X."/>
            <person name="Wang C.C."/>
            <person name="Yang T.C."/>
            <person name="Huo Q.B."/>
            <person name="Li W."/>
            <person name="Chen H.Y."/>
            <person name="Chen S.E."/>
            <person name="Zhou L.G."/>
            <person name="Ni X.B."/>
            <person name="Tian J.H."/>
            <person name="Sheng Y."/>
            <person name="Liu T."/>
            <person name="Pan Y.S."/>
            <person name="Xia L.Y."/>
            <person name="Li J."/>
            <person name="Zhao F."/>
            <person name="Cao W.C."/>
        </authorList>
    </citation>
    <scope>NUCLEOTIDE SEQUENCE [LARGE SCALE GENOMIC DNA]</scope>
    <source>
        <strain evidence="9">HaeL-2018</strain>
    </source>
</reference>
<dbReference type="CDD" id="cd21388">
    <property type="entry name" value="GAT_STAM"/>
    <property type="match status" value="1"/>
</dbReference>
<dbReference type="PROSITE" id="PS50330">
    <property type="entry name" value="UIM"/>
    <property type="match status" value="1"/>
</dbReference>
<evidence type="ECO:0000256" key="7">
    <source>
        <dbReference type="SAM" id="MobiDB-lite"/>
    </source>
</evidence>
<feature type="compositionally biased region" description="Gly residues" evidence="7">
    <location>
        <begin position="190"/>
        <end position="203"/>
    </location>
</feature>
<dbReference type="Proteomes" id="UP000821853">
    <property type="component" value="Unassembled WGS sequence"/>
</dbReference>
<evidence type="ECO:0000256" key="3">
    <source>
        <dbReference type="ARBA" id="ARBA00022443"/>
    </source>
</evidence>
<dbReference type="SUPFAM" id="SSF50044">
    <property type="entry name" value="SH3-domain"/>
    <property type="match status" value="1"/>
</dbReference>
<organism evidence="9 10">
    <name type="scientific">Haemaphysalis longicornis</name>
    <name type="common">Bush tick</name>
    <dbReference type="NCBI Taxonomy" id="44386"/>
    <lineage>
        <taxon>Eukaryota</taxon>
        <taxon>Metazoa</taxon>
        <taxon>Ecdysozoa</taxon>
        <taxon>Arthropoda</taxon>
        <taxon>Chelicerata</taxon>
        <taxon>Arachnida</taxon>
        <taxon>Acari</taxon>
        <taxon>Parasitiformes</taxon>
        <taxon>Ixodida</taxon>
        <taxon>Ixodoidea</taxon>
        <taxon>Ixodidae</taxon>
        <taxon>Haemaphysalinae</taxon>
        <taxon>Haemaphysalis</taxon>
    </lineage>
</organism>
<dbReference type="AlphaFoldDB" id="A0A9J6H6Y9"/>
<dbReference type="PANTHER" id="PTHR45929">
    <property type="entry name" value="JAK PATHWAY SIGNAL TRANSDUCTION ADAPTOR MOLECULE"/>
    <property type="match status" value="1"/>
</dbReference>
<evidence type="ECO:0000256" key="1">
    <source>
        <dbReference type="ARBA" id="ARBA00004177"/>
    </source>
</evidence>
<dbReference type="Gene3D" id="1.20.5.1940">
    <property type="match status" value="1"/>
</dbReference>
<dbReference type="InterPro" id="IPR008942">
    <property type="entry name" value="ENTH_VHS"/>
</dbReference>
<dbReference type="PROSITE" id="PS50179">
    <property type="entry name" value="VHS"/>
    <property type="match status" value="1"/>
</dbReference>
<keyword evidence="10" id="KW-1185">Reference proteome</keyword>
<name>A0A9J6H6Y9_HAELO</name>
<dbReference type="GO" id="GO:0033565">
    <property type="term" value="C:ESCRT-0 complex"/>
    <property type="evidence" value="ECO:0007669"/>
    <property type="project" value="TreeGrafter"/>
</dbReference>
<gene>
    <name evidence="9" type="ORF">HPB48_024653</name>
</gene>
<keyword evidence="4" id="KW-0813">Transport</keyword>
<keyword evidence="3" id="KW-0728">SH3 domain</keyword>
<dbReference type="InterPro" id="IPR002014">
    <property type="entry name" value="VHS_dom"/>
</dbReference>
<dbReference type="SMART" id="SM00726">
    <property type="entry name" value="UIM"/>
    <property type="match status" value="1"/>
</dbReference>
<dbReference type="GO" id="GO:0035091">
    <property type="term" value="F:phosphatidylinositol binding"/>
    <property type="evidence" value="ECO:0007669"/>
    <property type="project" value="InterPro"/>
</dbReference>
<protein>
    <recommendedName>
        <fullName evidence="8">VHS domain-containing protein</fullName>
    </recommendedName>
</protein>
<dbReference type="Pfam" id="PF00790">
    <property type="entry name" value="VHS"/>
    <property type="match status" value="1"/>
</dbReference>
<dbReference type="VEuPathDB" id="VectorBase:HLOH_045077"/>
<dbReference type="PANTHER" id="PTHR45929:SF3">
    <property type="entry name" value="JAK PATHWAY SIGNAL TRANSDUCTION ADAPTOR MOLECULE"/>
    <property type="match status" value="1"/>
</dbReference>
<dbReference type="OrthoDB" id="10068368at2759"/>
<evidence type="ECO:0000256" key="4">
    <source>
        <dbReference type="ARBA" id="ARBA00022448"/>
    </source>
</evidence>
<feature type="region of interest" description="Disordered" evidence="7">
    <location>
        <begin position="389"/>
        <end position="419"/>
    </location>
</feature>
<evidence type="ECO:0000256" key="2">
    <source>
        <dbReference type="ARBA" id="ARBA00009666"/>
    </source>
</evidence>
<dbReference type="OMA" id="QVYRDWW"/>
<evidence type="ECO:0000313" key="10">
    <source>
        <dbReference type="Proteomes" id="UP000821853"/>
    </source>
</evidence>
<dbReference type="InterPro" id="IPR050670">
    <property type="entry name" value="STAM"/>
</dbReference>
<evidence type="ECO:0000256" key="5">
    <source>
        <dbReference type="ARBA" id="ARBA00022753"/>
    </source>
</evidence>
<dbReference type="GO" id="GO:0043328">
    <property type="term" value="P:protein transport to vacuole involved in ubiquitin-dependent protein catabolic process via the multivesicular body sorting pathway"/>
    <property type="evidence" value="ECO:0007669"/>
    <property type="project" value="TreeGrafter"/>
</dbReference>
<proteinExistence type="inferred from homology"/>
<dbReference type="FunFam" id="1.25.40.90:FF:000009">
    <property type="entry name" value="Putative signal transducing adapter molecule 1"/>
    <property type="match status" value="1"/>
</dbReference>
<feature type="region of interest" description="Disordered" evidence="7">
    <location>
        <begin position="141"/>
        <end position="224"/>
    </location>
</feature>
<feature type="compositionally biased region" description="Pro residues" evidence="7">
    <location>
        <begin position="395"/>
        <end position="406"/>
    </location>
</feature>
<sequence length="489" mass="52152">MPFLGTSSAFQQDVEKATSERNTSEDWALILDICDRVGTVPGGPKDCLQCIMRRMNHSIPQVALQALTLLDACVKNCGKIFHLEVCSREFESECKKLLAKGHPRVVEKMKGLLRKWAQEDFSKDPQLSLIPSLYSKLKGDGIEFGPDTTSDSQPSEQPGSRSATKQQQQEEQDLARAIELSLRDSPPKGSSGGGTAASGGGGSSLYPRAPSPSRKCKHTPVGASSDPCLLPCSDPNWWKGSNHRGEGLFPANFVTADLEEVQPCRVSPERHAFTPFPFPLTVQAAQIDETLQRLHDANPRSGQPDPPELLALEGKQHCLLHSPESGGNGIPPPPPPPLLCRAERCVGMGPLIEQELERIDRRHASLTSVSRQLADALALYHGLMRAPPALHQQQQPPPQAAPPPTGGAPMLSGSKDRMDGHPIVGWRQLYGPVGEGIPSGAPDLRGGMGGMPPQMPMSPPPFSAGPGVPAAASGMAGQGVPAPVGFPLL</sequence>
<dbReference type="Gene3D" id="2.30.30.40">
    <property type="entry name" value="SH3 Domains"/>
    <property type="match status" value="1"/>
</dbReference>
<dbReference type="CDD" id="cd03568">
    <property type="entry name" value="VHS_STAM"/>
    <property type="match status" value="1"/>
</dbReference>
<dbReference type="SMART" id="SM00288">
    <property type="entry name" value="VHS"/>
    <property type="match status" value="1"/>
</dbReference>